<dbReference type="Gene3D" id="6.10.140.1230">
    <property type="match status" value="1"/>
</dbReference>
<protein>
    <submittedName>
        <fullName evidence="1">SNF7 family protein, putative isoform 3</fullName>
    </submittedName>
</protein>
<dbReference type="HOGENOM" id="CLU_053950_0_0_1"/>
<sequence>MDSKSVREFIRKEVPDWDDELMATARFKAFSGQRSDWEPKFQFWKDLIIKISRQFGLFVISPSQVKNEWFNRGGLTPLCLDHVLGIKVSLSSAVVSSVSSLDFDTLHLIWTQEKLQQQLDVIDRRCEKSRQSALVSLKSGNKKLALRHAREMKLGTENREKCTSLLNRVEEVLNVIANAESTKKVTEAIQIGARAIKENKISVEEVHLCLEELDESIDSQKQVEMALESAPYSGIEDEDIEEEFRKLELEVGNENRKDPICEAGVSDTAGSDESLTEALLNLKLVDATPKGSAIQNFGVPAKNKDSNSPMLEAA</sequence>
<name>A0A061DZM1_THECC</name>
<dbReference type="PANTHER" id="PTHR22761">
    <property type="entry name" value="CHARGED MULTIVESICULAR BODY PROTEIN"/>
    <property type="match status" value="1"/>
</dbReference>
<dbReference type="Pfam" id="PF03357">
    <property type="entry name" value="Snf7"/>
    <property type="match status" value="1"/>
</dbReference>
<keyword evidence="2" id="KW-1185">Reference proteome</keyword>
<gene>
    <name evidence="1" type="ORF">TCM_004961</name>
</gene>
<proteinExistence type="predicted"/>
<evidence type="ECO:0000313" key="2">
    <source>
        <dbReference type="Proteomes" id="UP000026915"/>
    </source>
</evidence>
<dbReference type="AlphaFoldDB" id="A0A061DZM1"/>
<dbReference type="GO" id="GO:0007034">
    <property type="term" value="P:vacuolar transport"/>
    <property type="evidence" value="ECO:0007669"/>
    <property type="project" value="InterPro"/>
</dbReference>
<dbReference type="Pfam" id="PF25880">
    <property type="entry name" value="WHD_CHMP7_1st"/>
    <property type="match status" value="1"/>
</dbReference>
<dbReference type="EMBL" id="CM001879">
    <property type="protein sequence ID" value="EOX95478.1"/>
    <property type="molecule type" value="Genomic_DNA"/>
</dbReference>
<accession>A0A061DZM1</accession>
<organism evidence="1 2">
    <name type="scientific">Theobroma cacao</name>
    <name type="common">Cacao</name>
    <name type="synonym">Cocoa</name>
    <dbReference type="NCBI Taxonomy" id="3641"/>
    <lineage>
        <taxon>Eukaryota</taxon>
        <taxon>Viridiplantae</taxon>
        <taxon>Streptophyta</taxon>
        <taxon>Embryophyta</taxon>
        <taxon>Tracheophyta</taxon>
        <taxon>Spermatophyta</taxon>
        <taxon>Magnoliopsida</taxon>
        <taxon>eudicotyledons</taxon>
        <taxon>Gunneridae</taxon>
        <taxon>Pentapetalae</taxon>
        <taxon>rosids</taxon>
        <taxon>malvids</taxon>
        <taxon>Malvales</taxon>
        <taxon>Malvaceae</taxon>
        <taxon>Byttnerioideae</taxon>
        <taxon>Theobroma</taxon>
    </lineage>
</organism>
<dbReference type="Gramene" id="EOX95478">
    <property type="protein sequence ID" value="EOX95478"/>
    <property type="gene ID" value="TCM_004961"/>
</dbReference>
<reference evidence="1 2" key="1">
    <citation type="journal article" date="2013" name="Genome Biol.">
        <title>The genome sequence of the most widely cultivated cacao type and its use to identify candidate genes regulating pod color.</title>
        <authorList>
            <person name="Motamayor J.C."/>
            <person name="Mockaitis K."/>
            <person name="Schmutz J."/>
            <person name="Haiminen N."/>
            <person name="Iii D.L."/>
            <person name="Cornejo O."/>
            <person name="Findley S.D."/>
            <person name="Zheng P."/>
            <person name="Utro F."/>
            <person name="Royaert S."/>
            <person name="Saski C."/>
            <person name="Jenkins J."/>
            <person name="Podicheti R."/>
            <person name="Zhao M."/>
            <person name="Scheffler B.E."/>
            <person name="Stack J.C."/>
            <person name="Feltus F.A."/>
            <person name="Mustiga G.M."/>
            <person name="Amores F."/>
            <person name="Phillips W."/>
            <person name="Marelli J.P."/>
            <person name="May G.D."/>
            <person name="Shapiro H."/>
            <person name="Ma J."/>
            <person name="Bustamante C.D."/>
            <person name="Schnell R.J."/>
            <person name="Main D."/>
            <person name="Gilbert D."/>
            <person name="Parida L."/>
            <person name="Kuhn D.N."/>
        </authorList>
    </citation>
    <scope>NUCLEOTIDE SEQUENCE [LARGE SCALE GENOMIC DNA]</scope>
    <source>
        <strain evidence="2">cv. Matina 1-6</strain>
    </source>
</reference>
<dbReference type="Proteomes" id="UP000026915">
    <property type="component" value="Chromosome 1"/>
</dbReference>
<dbReference type="PANTHER" id="PTHR22761:SF7">
    <property type="entry name" value="SNF7 FAMILY PROTEIN"/>
    <property type="match status" value="1"/>
</dbReference>
<evidence type="ECO:0000313" key="1">
    <source>
        <dbReference type="EMBL" id="EOX95478.1"/>
    </source>
</evidence>
<dbReference type="InterPro" id="IPR005024">
    <property type="entry name" value="Snf7_fam"/>
</dbReference>